<name>A0A4Y2Q3J4_ARAVE</name>
<sequence length="264" mass="29710">MASGRRTRGGVLSVQVFFHHKVEELLDYFPRSVLPVEFGGDLQVDTMKEWVGAAVASGVVAKEQCRNALTWVTIITLFKGSFHHFFLFVSREEKVIPDRRSDAFRLHNTLVSSEPRLPPADNPGATLGSIETQKLNDTITSGSDLPETYSHTTSNMGWINIQRVVLQLALKLHSVRRYAKGEKYEEGMSIDEDIPVGATLTDLEICQAVCEQDQVLKVDDSDGDECVEENPPTNAEMRQALDILKRSVQHRSSNLKKDEYEQYK</sequence>
<dbReference type="Proteomes" id="UP000499080">
    <property type="component" value="Unassembled WGS sequence"/>
</dbReference>
<protein>
    <recommendedName>
        <fullName evidence="3">CRAL-TRIO domain-containing protein</fullName>
    </recommendedName>
</protein>
<dbReference type="AlphaFoldDB" id="A0A4Y2Q3J4"/>
<comment type="caution">
    <text evidence="1">The sequence shown here is derived from an EMBL/GenBank/DDBJ whole genome shotgun (WGS) entry which is preliminary data.</text>
</comment>
<keyword evidence="2" id="KW-1185">Reference proteome</keyword>
<organism evidence="1 2">
    <name type="scientific">Araneus ventricosus</name>
    <name type="common">Orbweaver spider</name>
    <name type="synonym">Epeira ventricosa</name>
    <dbReference type="NCBI Taxonomy" id="182803"/>
    <lineage>
        <taxon>Eukaryota</taxon>
        <taxon>Metazoa</taxon>
        <taxon>Ecdysozoa</taxon>
        <taxon>Arthropoda</taxon>
        <taxon>Chelicerata</taxon>
        <taxon>Arachnida</taxon>
        <taxon>Araneae</taxon>
        <taxon>Araneomorphae</taxon>
        <taxon>Entelegynae</taxon>
        <taxon>Araneoidea</taxon>
        <taxon>Araneidae</taxon>
        <taxon>Araneus</taxon>
    </lineage>
</organism>
<dbReference type="SUPFAM" id="SSF52087">
    <property type="entry name" value="CRAL/TRIO domain"/>
    <property type="match status" value="1"/>
</dbReference>
<accession>A0A4Y2Q3J4</accession>
<reference evidence="1 2" key="1">
    <citation type="journal article" date="2019" name="Sci. Rep.">
        <title>Orb-weaving spider Araneus ventricosus genome elucidates the spidroin gene catalogue.</title>
        <authorList>
            <person name="Kono N."/>
            <person name="Nakamura H."/>
            <person name="Ohtoshi R."/>
            <person name="Moran D.A.P."/>
            <person name="Shinohara A."/>
            <person name="Yoshida Y."/>
            <person name="Fujiwara M."/>
            <person name="Mori M."/>
            <person name="Tomita M."/>
            <person name="Arakawa K."/>
        </authorList>
    </citation>
    <scope>NUCLEOTIDE SEQUENCE [LARGE SCALE GENOMIC DNA]</scope>
</reference>
<dbReference type="InterPro" id="IPR036865">
    <property type="entry name" value="CRAL-TRIO_dom_sf"/>
</dbReference>
<proteinExistence type="predicted"/>
<gene>
    <name evidence="1" type="ORF">AVEN_151354_1</name>
</gene>
<evidence type="ECO:0000313" key="2">
    <source>
        <dbReference type="Proteomes" id="UP000499080"/>
    </source>
</evidence>
<dbReference type="EMBL" id="BGPR01012797">
    <property type="protein sequence ID" value="GBN57723.1"/>
    <property type="molecule type" value="Genomic_DNA"/>
</dbReference>
<evidence type="ECO:0008006" key="3">
    <source>
        <dbReference type="Google" id="ProtNLM"/>
    </source>
</evidence>
<evidence type="ECO:0000313" key="1">
    <source>
        <dbReference type="EMBL" id="GBN57723.1"/>
    </source>
</evidence>